<sequence>MIILDFEYFRIFLGGNCALCNERYPYFFLTLTAKCSFVKARVYTSMLFLSLLHLRLAFALMLVKQPVIQLSTVVILARLLSAEHPHRI</sequence>
<evidence type="ECO:0000313" key="1">
    <source>
        <dbReference type="EMBL" id="KRY92345.1"/>
    </source>
</evidence>
<keyword evidence="2" id="KW-1185">Reference proteome</keyword>
<name>A0A0V1G295_TRIPS</name>
<organism evidence="1 2">
    <name type="scientific">Trichinella pseudospiralis</name>
    <name type="common">Parasitic roundworm</name>
    <dbReference type="NCBI Taxonomy" id="6337"/>
    <lineage>
        <taxon>Eukaryota</taxon>
        <taxon>Metazoa</taxon>
        <taxon>Ecdysozoa</taxon>
        <taxon>Nematoda</taxon>
        <taxon>Enoplea</taxon>
        <taxon>Dorylaimia</taxon>
        <taxon>Trichinellida</taxon>
        <taxon>Trichinellidae</taxon>
        <taxon>Trichinella</taxon>
    </lineage>
</organism>
<comment type="caution">
    <text evidence="1">The sequence shown here is derived from an EMBL/GenBank/DDBJ whole genome shotgun (WGS) entry which is preliminary data.</text>
</comment>
<proteinExistence type="predicted"/>
<accession>A0A0V1G295</accession>
<dbReference type="Proteomes" id="UP000054995">
    <property type="component" value="Unassembled WGS sequence"/>
</dbReference>
<dbReference type="EMBL" id="JYDT01000007">
    <property type="protein sequence ID" value="KRY92345.1"/>
    <property type="molecule type" value="Genomic_DNA"/>
</dbReference>
<gene>
    <name evidence="1" type="ORF">T4D_7504</name>
</gene>
<reference evidence="1 2" key="1">
    <citation type="submission" date="2015-01" db="EMBL/GenBank/DDBJ databases">
        <title>Evolution of Trichinella species and genotypes.</title>
        <authorList>
            <person name="Korhonen P.K."/>
            <person name="Edoardo P."/>
            <person name="Giuseppe L.R."/>
            <person name="Gasser R.B."/>
        </authorList>
    </citation>
    <scope>NUCLEOTIDE SEQUENCE [LARGE SCALE GENOMIC DNA]</scope>
    <source>
        <strain evidence="1">ISS470</strain>
    </source>
</reference>
<protein>
    <submittedName>
        <fullName evidence="1">Uncharacterized protein</fullName>
    </submittedName>
</protein>
<evidence type="ECO:0000313" key="2">
    <source>
        <dbReference type="Proteomes" id="UP000054995"/>
    </source>
</evidence>